<keyword evidence="1" id="KW-1133">Transmembrane helix</keyword>
<evidence type="ECO:0000256" key="1">
    <source>
        <dbReference type="SAM" id="Phobius"/>
    </source>
</evidence>
<name>A0A7V5LUU7_UNCW3</name>
<gene>
    <name evidence="2" type="ORF">ENL43_03510</name>
</gene>
<comment type="caution">
    <text evidence="2">The sequence shown here is derived from an EMBL/GenBank/DDBJ whole genome shotgun (WGS) entry which is preliminary data.</text>
</comment>
<evidence type="ECO:0000313" key="2">
    <source>
        <dbReference type="EMBL" id="HHF53413.1"/>
    </source>
</evidence>
<sequence length="149" mass="15928">MRKGVALITVILITAFLFVIAALTIFLVQRSTHIAGVSKRYLSTFEVAEGGVDAGVNEVERAYEAGERPSDLSQTVNDFTNTVNINVLFVTLAKGGSIEFAAGYEGIGKGAQSGGAAIFYRILSDARGKAEERVQLEVIYRKVIGIAAK</sequence>
<feature type="transmembrane region" description="Helical" evidence="1">
    <location>
        <begin position="6"/>
        <end position="28"/>
    </location>
</feature>
<organism evidence="2">
    <name type="scientific">candidate division WOR-3 bacterium</name>
    <dbReference type="NCBI Taxonomy" id="2052148"/>
    <lineage>
        <taxon>Bacteria</taxon>
        <taxon>Bacteria division WOR-3</taxon>
    </lineage>
</organism>
<dbReference type="EMBL" id="DRTX01000178">
    <property type="protein sequence ID" value="HHF53413.1"/>
    <property type="molecule type" value="Genomic_DNA"/>
</dbReference>
<accession>A0A7V5LUU7</accession>
<keyword evidence="1" id="KW-0472">Membrane</keyword>
<keyword evidence="1" id="KW-0812">Transmembrane</keyword>
<proteinExistence type="predicted"/>
<dbReference type="Proteomes" id="UP000886050">
    <property type="component" value="Unassembled WGS sequence"/>
</dbReference>
<evidence type="ECO:0008006" key="3">
    <source>
        <dbReference type="Google" id="ProtNLM"/>
    </source>
</evidence>
<protein>
    <recommendedName>
        <fullName evidence="3">Type 4 fimbrial biogenesis protein PilX N-terminal domain-containing protein</fullName>
    </recommendedName>
</protein>
<dbReference type="AlphaFoldDB" id="A0A7V5LUU7"/>
<reference evidence="2" key="1">
    <citation type="journal article" date="2020" name="mSystems">
        <title>Genome- and Community-Level Interaction Insights into Carbon Utilization and Element Cycling Functions of Hydrothermarchaeota in Hydrothermal Sediment.</title>
        <authorList>
            <person name="Zhou Z."/>
            <person name="Liu Y."/>
            <person name="Xu W."/>
            <person name="Pan J."/>
            <person name="Luo Z.H."/>
            <person name="Li M."/>
        </authorList>
    </citation>
    <scope>NUCLEOTIDE SEQUENCE [LARGE SCALE GENOMIC DNA]</scope>
    <source>
        <strain evidence="2">HyVt-96</strain>
    </source>
</reference>